<proteinExistence type="predicted"/>
<protein>
    <submittedName>
        <fullName evidence="1">Uncharacterized protein</fullName>
    </submittedName>
</protein>
<organism evidence="1 2">
    <name type="scientific">Coemansia furcata</name>
    <dbReference type="NCBI Taxonomy" id="417177"/>
    <lineage>
        <taxon>Eukaryota</taxon>
        <taxon>Fungi</taxon>
        <taxon>Fungi incertae sedis</taxon>
        <taxon>Zoopagomycota</taxon>
        <taxon>Kickxellomycotina</taxon>
        <taxon>Kickxellomycetes</taxon>
        <taxon>Kickxellales</taxon>
        <taxon>Kickxellaceae</taxon>
        <taxon>Coemansia</taxon>
    </lineage>
</organism>
<dbReference type="EMBL" id="JANBUP010000860">
    <property type="protein sequence ID" value="KAJ2809911.1"/>
    <property type="molecule type" value="Genomic_DNA"/>
</dbReference>
<accession>A0ACC1LK16</accession>
<gene>
    <name evidence="1" type="ORF">H4S07_002984</name>
</gene>
<sequence>MYMMVHQADAGVQLFIKLTNSESQWPMLTERLQRVPQGLASRLVIPTYPLGPLPASCVWAAELQEIARTSEGHEMHAECIIANGVPLTSTDERRGPKAILHFHGGAYVVGSVEQYRPVHLLLSHYTGLRVYGFAYRLAPHSLYPTQLYDAYCAFRHMLALGYEAKDIVFTGDSAGGNLALALWQFLQKPQLFAMILVSPRVDIASTRRSWTTNAGADIIRVYDIHDINDPIRKLLVPQGLPVDQRTVGLLEDPYLSSINSDLSGLPPTLVQAATAEVMYDDITEFVKRARAQNTTDIRYEVFEGGFHDFQFVPLLIPNSVEARVNIGKFLSELHL</sequence>
<keyword evidence="2" id="KW-1185">Reference proteome</keyword>
<name>A0ACC1LK16_9FUNG</name>
<comment type="caution">
    <text evidence="1">The sequence shown here is derived from an EMBL/GenBank/DDBJ whole genome shotgun (WGS) entry which is preliminary data.</text>
</comment>
<evidence type="ECO:0000313" key="2">
    <source>
        <dbReference type="Proteomes" id="UP001140096"/>
    </source>
</evidence>
<dbReference type="Proteomes" id="UP001140096">
    <property type="component" value="Unassembled WGS sequence"/>
</dbReference>
<evidence type="ECO:0000313" key="1">
    <source>
        <dbReference type="EMBL" id="KAJ2809911.1"/>
    </source>
</evidence>
<reference evidence="1" key="1">
    <citation type="submission" date="2022-07" db="EMBL/GenBank/DDBJ databases">
        <title>Phylogenomic reconstructions and comparative analyses of Kickxellomycotina fungi.</title>
        <authorList>
            <person name="Reynolds N.K."/>
            <person name="Stajich J.E."/>
            <person name="Barry K."/>
            <person name="Grigoriev I.V."/>
            <person name="Crous P."/>
            <person name="Smith M.E."/>
        </authorList>
    </citation>
    <scope>NUCLEOTIDE SEQUENCE</scope>
    <source>
        <strain evidence="1">CBS 102833</strain>
    </source>
</reference>